<dbReference type="PANTHER" id="PTHR23053:SF0">
    <property type="entry name" value="HYDROCEPHALUS-INDUCING PROTEIN HOMOLOG"/>
    <property type="match status" value="1"/>
</dbReference>
<keyword evidence="3" id="KW-1185">Reference proteome</keyword>
<dbReference type="Gene3D" id="2.60.40.10">
    <property type="entry name" value="Immunoglobulins"/>
    <property type="match status" value="1"/>
</dbReference>
<proteinExistence type="predicted"/>
<dbReference type="Pfam" id="PF14874">
    <property type="entry name" value="PapD-like"/>
    <property type="match status" value="1"/>
</dbReference>
<dbReference type="InterPro" id="IPR013783">
    <property type="entry name" value="Ig-like_fold"/>
</dbReference>
<feature type="non-terminal residue" evidence="2">
    <location>
        <position position="1"/>
    </location>
</feature>
<organism evidence="2 3">
    <name type="scientific">Prorocentrum cordatum</name>
    <dbReference type="NCBI Taxonomy" id="2364126"/>
    <lineage>
        <taxon>Eukaryota</taxon>
        <taxon>Sar</taxon>
        <taxon>Alveolata</taxon>
        <taxon>Dinophyceae</taxon>
        <taxon>Prorocentrales</taxon>
        <taxon>Prorocentraceae</taxon>
        <taxon>Prorocentrum</taxon>
    </lineage>
</organism>
<protein>
    <recommendedName>
        <fullName evidence="4">MSP domain-containing protein</fullName>
    </recommendedName>
</protein>
<feature type="compositionally biased region" description="Low complexity" evidence="1">
    <location>
        <begin position="237"/>
        <end position="250"/>
    </location>
</feature>
<accession>A0ABN9TWC3</accession>
<dbReference type="EMBL" id="CAUYUJ010015166">
    <property type="protein sequence ID" value="CAK0850598.1"/>
    <property type="molecule type" value="Genomic_DNA"/>
</dbReference>
<evidence type="ECO:0000256" key="1">
    <source>
        <dbReference type="SAM" id="MobiDB-lite"/>
    </source>
</evidence>
<gene>
    <name evidence="2" type="ORF">PCOR1329_LOCUS42969</name>
</gene>
<evidence type="ECO:0008006" key="4">
    <source>
        <dbReference type="Google" id="ProtNLM"/>
    </source>
</evidence>
<dbReference type="Proteomes" id="UP001189429">
    <property type="component" value="Unassembled WGS sequence"/>
</dbReference>
<comment type="caution">
    <text evidence="2">The sequence shown here is derived from an EMBL/GenBank/DDBJ whole genome shotgun (WGS) entry which is preliminary data.</text>
</comment>
<dbReference type="InterPro" id="IPR033305">
    <property type="entry name" value="Hydin-like"/>
</dbReference>
<sequence>EFVETFEWALKGSAAPVALCFRGVSVQPSFEFDVERLSFGTVSYGFLNSRMLMLTNTSEVPCIYTLRIPGDENNEFDIIPSNGTLLPGCRQRVQVDFVSSTEKKYDLRLAVDLAAPGAMDSSTPSARCRGRGAALLLLGAAAAAAWASASAGPGTDAFLTRRDRARRLCFLASERRCRRLLQPRHPWRAFREACRRGALPQRPWPPRSCSATSPCAAPACRRAGGRGRGPQRPPPVVQEGRPRSPAGARARPGHQGGHHRLHLRQAAGLTTTTTTTTRMTMTTRTAMTRTGGPGEEAHLLSCPAGCSRGKISGCLCGFGRSHAHPPSQTQS</sequence>
<feature type="non-terminal residue" evidence="2">
    <location>
        <position position="331"/>
    </location>
</feature>
<dbReference type="PANTHER" id="PTHR23053">
    <property type="entry name" value="DLEC1 DELETED IN LUNG AND ESOPHAGEAL CANCER 1"/>
    <property type="match status" value="1"/>
</dbReference>
<name>A0ABN9TWC3_9DINO</name>
<evidence type="ECO:0000313" key="2">
    <source>
        <dbReference type="EMBL" id="CAK0850598.1"/>
    </source>
</evidence>
<feature type="region of interest" description="Disordered" evidence="1">
    <location>
        <begin position="220"/>
        <end position="274"/>
    </location>
</feature>
<reference evidence="2" key="1">
    <citation type="submission" date="2023-10" db="EMBL/GenBank/DDBJ databases">
        <authorList>
            <person name="Chen Y."/>
            <person name="Shah S."/>
            <person name="Dougan E. K."/>
            <person name="Thang M."/>
            <person name="Chan C."/>
        </authorList>
    </citation>
    <scope>NUCLEOTIDE SEQUENCE [LARGE SCALE GENOMIC DNA]</scope>
</reference>
<evidence type="ECO:0000313" key="3">
    <source>
        <dbReference type="Proteomes" id="UP001189429"/>
    </source>
</evidence>